<proteinExistence type="inferred from homology"/>
<dbReference type="Pfam" id="PF07933">
    <property type="entry name" value="DUF1681"/>
    <property type="match status" value="1"/>
</dbReference>
<evidence type="ECO:0000256" key="2">
    <source>
        <dbReference type="SAM" id="MobiDB-lite"/>
    </source>
</evidence>
<sequence length="200" mass="21848">MSNPAEDYERVLLVKPAVYVYKIPPLMSASRGFRAADWNLAQPDWNGRLRLISVGEKLLLKIEDCSSGALYCQAPILAFPGPQLQAVSDSRRYFVVKVVSDTGRTALIGIGFADGADSFDLTVALQDHFASLGKETELKLDDENRPKLDLTLKGDIRVNLNIGGTKSTTDNRPKSSKPVASTDASQPFFLPPPPASSKRR</sequence>
<organism evidence="4">
    <name type="scientific">Aceria tosichella</name>
    <name type="common">wheat curl mite</name>
    <dbReference type="NCBI Taxonomy" id="561515"/>
    <lineage>
        <taxon>Eukaryota</taxon>
        <taxon>Metazoa</taxon>
        <taxon>Ecdysozoa</taxon>
        <taxon>Arthropoda</taxon>
        <taxon>Chelicerata</taxon>
        <taxon>Arachnida</taxon>
        <taxon>Acari</taxon>
        <taxon>Acariformes</taxon>
        <taxon>Trombidiformes</taxon>
        <taxon>Prostigmata</taxon>
        <taxon>Eupodina</taxon>
        <taxon>Eriophyoidea</taxon>
        <taxon>Eriophyidae</taxon>
        <taxon>Eriophyinae</taxon>
        <taxon>Aceriini</taxon>
        <taxon>Aceria</taxon>
    </lineage>
</organism>
<name>A0A6G1SKK2_9ACAR</name>
<dbReference type="InterPro" id="IPR011993">
    <property type="entry name" value="PH-like_dom_sf"/>
</dbReference>
<evidence type="ECO:0000259" key="3">
    <source>
        <dbReference type="Pfam" id="PF07933"/>
    </source>
</evidence>
<dbReference type="InterPro" id="IPR012466">
    <property type="entry name" value="NECAP_PHear"/>
</dbReference>
<evidence type="ECO:0000256" key="1">
    <source>
        <dbReference type="ARBA" id="ARBA00007736"/>
    </source>
</evidence>
<dbReference type="GO" id="GO:0030125">
    <property type="term" value="C:clathrin vesicle coat"/>
    <property type="evidence" value="ECO:0007669"/>
    <property type="project" value="TreeGrafter"/>
</dbReference>
<evidence type="ECO:0000313" key="4">
    <source>
        <dbReference type="EMBL" id="MDE50707.1"/>
    </source>
</evidence>
<feature type="compositionally biased region" description="Pro residues" evidence="2">
    <location>
        <begin position="189"/>
        <end position="200"/>
    </location>
</feature>
<dbReference type="SUPFAM" id="SSF50729">
    <property type="entry name" value="PH domain-like"/>
    <property type="match status" value="1"/>
</dbReference>
<dbReference type="GO" id="GO:0006897">
    <property type="term" value="P:endocytosis"/>
    <property type="evidence" value="ECO:0007669"/>
    <property type="project" value="InterPro"/>
</dbReference>
<feature type="region of interest" description="Disordered" evidence="2">
    <location>
        <begin position="161"/>
        <end position="200"/>
    </location>
</feature>
<dbReference type="Gene3D" id="2.30.29.30">
    <property type="entry name" value="Pleckstrin-homology domain (PH domain)/Phosphotyrosine-binding domain (PTB)"/>
    <property type="match status" value="1"/>
</dbReference>
<feature type="domain" description="NECAP PHear" evidence="3">
    <location>
        <begin position="8"/>
        <end position="162"/>
    </location>
</feature>
<dbReference type="CDD" id="cd13228">
    <property type="entry name" value="PHear_NECAP"/>
    <property type="match status" value="1"/>
</dbReference>
<accession>A0A6G1SKK2</accession>
<reference evidence="4" key="1">
    <citation type="submission" date="2018-10" db="EMBL/GenBank/DDBJ databases">
        <title>Transcriptome assembly of Aceria tosichella (Wheat curl mite) Type 2.</title>
        <authorList>
            <person name="Scully E.D."/>
            <person name="Geib S.M."/>
            <person name="Palmer N.A."/>
            <person name="Gupta A.K."/>
            <person name="Sarath G."/>
            <person name="Tatineni S."/>
        </authorList>
    </citation>
    <scope>NUCLEOTIDE SEQUENCE</scope>
    <source>
        <strain evidence="4">LincolnNE</strain>
    </source>
</reference>
<dbReference type="PANTHER" id="PTHR12847">
    <property type="entry name" value="ATP-BINDING CASSETTE ABC TRANSPORTER-RELATED"/>
    <property type="match status" value="1"/>
</dbReference>
<dbReference type="AlphaFoldDB" id="A0A6G1SKK2"/>
<comment type="similarity">
    <text evidence="1">Belongs to the NECAP family.</text>
</comment>
<gene>
    <name evidence="4" type="primary">Necap1</name>
    <name evidence="4" type="ORF">g.19764</name>
</gene>
<protein>
    <submittedName>
        <fullName evidence="4">Adaptin ear-binding coat-associated protein 1</fullName>
    </submittedName>
</protein>
<dbReference type="PANTHER" id="PTHR12847:SF9">
    <property type="entry name" value="NECAP-LIKE PROTEIN CG9132"/>
    <property type="match status" value="1"/>
</dbReference>
<dbReference type="EMBL" id="GGYP01005936">
    <property type="protein sequence ID" value="MDE50707.1"/>
    <property type="molecule type" value="Transcribed_RNA"/>
</dbReference>